<feature type="region of interest" description="Disordered" evidence="1">
    <location>
        <begin position="1"/>
        <end position="36"/>
    </location>
</feature>
<organism evidence="2">
    <name type="scientific">Culex pipiens</name>
    <name type="common">House mosquito</name>
    <dbReference type="NCBI Taxonomy" id="7175"/>
    <lineage>
        <taxon>Eukaryota</taxon>
        <taxon>Metazoa</taxon>
        <taxon>Ecdysozoa</taxon>
        <taxon>Arthropoda</taxon>
        <taxon>Hexapoda</taxon>
        <taxon>Insecta</taxon>
        <taxon>Pterygota</taxon>
        <taxon>Neoptera</taxon>
        <taxon>Endopterygota</taxon>
        <taxon>Diptera</taxon>
        <taxon>Nematocera</taxon>
        <taxon>Culicoidea</taxon>
        <taxon>Culicidae</taxon>
        <taxon>Culicinae</taxon>
        <taxon>Culicini</taxon>
        <taxon>Culex</taxon>
        <taxon>Culex</taxon>
    </lineage>
</organism>
<proteinExistence type="predicted"/>
<dbReference type="EMBL" id="HBUE01219023">
    <property type="protein sequence ID" value="CAG6538664.1"/>
    <property type="molecule type" value="Transcribed_RNA"/>
</dbReference>
<dbReference type="EMBL" id="HBUE01017064">
    <property type="protein sequence ID" value="CAG6450821.1"/>
    <property type="molecule type" value="Transcribed_RNA"/>
</dbReference>
<evidence type="ECO:0000256" key="1">
    <source>
        <dbReference type="SAM" id="MobiDB-lite"/>
    </source>
</evidence>
<name>A0A8D8EYD8_CULPI</name>
<dbReference type="AlphaFoldDB" id="A0A8D8EYD8"/>
<evidence type="ECO:0000313" key="2">
    <source>
        <dbReference type="EMBL" id="CAG6450825.1"/>
    </source>
</evidence>
<protein>
    <submittedName>
        <fullName evidence="2">(northern house mosquito) hypothetical protein</fullName>
    </submittedName>
</protein>
<dbReference type="EMBL" id="HBUE01017067">
    <property type="protein sequence ID" value="CAG6450825.1"/>
    <property type="molecule type" value="Transcribed_RNA"/>
</dbReference>
<feature type="compositionally biased region" description="Basic and acidic residues" evidence="1">
    <location>
        <begin position="9"/>
        <end position="26"/>
    </location>
</feature>
<sequence>MAGRGHVHLGRDRGDSGHDRNRRSGDHLGPVGGRRSAGVLQFGPIYVRTPDHVECADRRVLLLDIVQLREPDHGSAVHVAAKFKEGEAIDRNVHRRNGSLRIGVLLRRSADLRSLLPM</sequence>
<dbReference type="EMBL" id="HBUE01325590">
    <property type="protein sequence ID" value="CAG6590679.1"/>
    <property type="molecule type" value="Transcribed_RNA"/>
</dbReference>
<accession>A0A8D8EYD8</accession>
<reference evidence="2" key="1">
    <citation type="submission" date="2021-05" db="EMBL/GenBank/DDBJ databases">
        <authorList>
            <person name="Alioto T."/>
            <person name="Alioto T."/>
            <person name="Gomez Garrido J."/>
        </authorList>
    </citation>
    <scope>NUCLEOTIDE SEQUENCE</scope>
</reference>